<name>A0ABP5TA62_9ACTN</name>
<evidence type="ECO:0000256" key="6">
    <source>
        <dbReference type="ARBA" id="ARBA00022777"/>
    </source>
</evidence>
<keyword evidence="6" id="KW-0418">Kinase</keyword>
<feature type="transmembrane region" description="Helical" evidence="10">
    <location>
        <begin position="54"/>
        <end position="75"/>
    </location>
</feature>
<dbReference type="InterPro" id="IPR036890">
    <property type="entry name" value="HATPase_C_sf"/>
</dbReference>
<feature type="domain" description="Putative sensor" evidence="12">
    <location>
        <begin position="27"/>
        <end position="207"/>
    </location>
</feature>
<feature type="transmembrane region" description="Helical" evidence="10">
    <location>
        <begin position="175"/>
        <end position="198"/>
    </location>
</feature>
<proteinExistence type="predicted"/>
<evidence type="ECO:0000256" key="3">
    <source>
        <dbReference type="ARBA" id="ARBA00022553"/>
    </source>
</evidence>
<keyword evidence="4" id="KW-0808">Transferase</keyword>
<dbReference type="InterPro" id="IPR025828">
    <property type="entry name" value="Put_sensor_dom"/>
</dbReference>
<evidence type="ECO:0000313" key="14">
    <source>
        <dbReference type="Proteomes" id="UP001500253"/>
    </source>
</evidence>
<keyword evidence="14" id="KW-1185">Reference proteome</keyword>
<feature type="compositionally biased region" description="Gly residues" evidence="9">
    <location>
        <begin position="388"/>
        <end position="463"/>
    </location>
</feature>
<dbReference type="PANTHER" id="PTHR24421:SF10">
    <property type="entry name" value="NITRATE_NITRITE SENSOR PROTEIN NARQ"/>
    <property type="match status" value="1"/>
</dbReference>
<evidence type="ECO:0000256" key="10">
    <source>
        <dbReference type="SAM" id="Phobius"/>
    </source>
</evidence>
<dbReference type="Pfam" id="PF13796">
    <property type="entry name" value="Sensor"/>
    <property type="match status" value="1"/>
</dbReference>
<dbReference type="Gene3D" id="3.30.565.10">
    <property type="entry name" value="Histidine kinase-like ATPase, C-terminal domain"/>
    <property type="match status" value="1"/>
</dbReference>
<evidence type="ECO:0000256" key="7">
    <source>
        <dbReference type="ARBA" id="ARBA00022840"/>
    </source>
</evidence>
<evidence type="ECO:0000256" key="1">
    <source>
        <dbReference type="ARBA" id="ARBA00000085"/>
    </source>
</evidence>
<comment type="caution">
    <text evidence="13">The sequence shown here is derived from an EMBL/GenBank/DDBJ whole genome shotgun (WGS) entry which is preliminary data.</text>
</comment>
<comment type="catalytic activity">
    <reaction evidence="1">
        <text>ATP + protein L-histidine = ADP + protein N-phospho-L-histidine.</text>
        <dbReference type="EC" id="2.7.13.3"/>
    </reaction>
</comment>
<dbReference type="Gene3D" id="1.20.5.1930">
    <property type="match status" value="1"/>
</dbReference>
<keyword evidence="10" id="KW-0472">Membrane</keyword>
<dbReference type="InterPro" id="IPR050482">
    <property type="entry name" value="Sensor_HK_TwoCompSys"/>
</dbReference>
<feature type="transmembrane region" description="Helical" evidence="10">
    <location>
        <begin position="112"/>
        <end position="129"/>
    </location>
</feature>
<keyword evidence="3" id="KW-0597">Phosphoprotein</keyword>
<keyword evidence="7" id="KW-0067">ATP-binding</keyword>
<dbReference type="InterPro" id="IPR011712">
    <property type="entry name" value="Sig_transdc_His_kin_sub3_dim/P"/>
</dbReference>
<evidence type="ECO:0000256" key="2">
    <source>
        <dbReference type="ARBA" id="ARBA00012438"/>
    </source>
</evidence>
<evidence type="ECO:0000259" key="12">
    <source>
        <dbReference type="Pfam" id="PF13796"/>
    </source>
</evidence>
<keyword evidence="8" id="KW-0902">Two-component regulatory system</keyword>
<feature type="domain" description="Signal transduction histidine kinase subgroup 3 dimerisation and phosphoacceptor" evidence="11">
    <location>
        <begin position="235"/>
        <end position="300"/>
    </location>
</feature>
<evidence type="ECO:0000313" key="13">
    <source>
        <dbReference type="EMBL" id="GAA2346517.1"/>
    </source>
</evidence>
<keyword evidence="10" id="KW-1133">Transmembrane helix</keyword>
<organism evidence="13 14">
    <name type="scientific">Streptomyces cuspidosporus</name>
    <dbReference type="NCBI Taxonomy" id="66882"/>
    <lineage>
        <taxon>Bacteria</taxon>
        <taxon>Bacillati</taxon>
        <taxon>Actinomycetota</taxon>
        <taxon>Actinomycetes</taxon>
        <taxon>Kitasatosporales</taxon>
        <taxon>Streptomycetaceae</taxon>
        <taxon>Streptomyces</taxon>
    </lineage>
</organism>
<dbReference type="Pfam" id="PF07730">
    <property type="entry name" value="HisKA_3"/>
    <property type="match status" value="1"/>
</dbReference>
<sequence>MSPQNLRQALYESGYLRSAWPWRAVLYLLSSAPVGLVALLGIVVFALAGGVLTILVVGLALLAALGLAGVPVGAIERRRLRLVDNSPARSPHRTPDEPGFLAWARVRYQERATWYELAYTVLFAFGLWMADGLALLGGLGAPLAMMATPVLLALDGGGQAQVLKYWSVTSYSEAAGWALGGAMLLPVALYCVGTFAGLRAAFAHLLLVGPDDALREELGEVSRSRARLVHAFEAERRRIERDLHDGAQQRLVALTMTLGLARLDAPPGPLADQLAKAHDEAGKVLAELRELIHGIHPQVLADRGLEAALEDAADRSPVPVLVNASGLGRLPEPVEKAAYFVVCEALANVAKHSGAALAEVGAEVRDGALFVSVVDDGVGGAVLRRGGSDGGGSGRWGGDADGGGGRAGVSGGGWGGGRAGVSGGGWGGGRRGVSGGGSGGGSGSGDAGGRPGVGGSRPGGSGLTGLSDRVAALNGTLTLSSPPGGPTILGVEIPCEPVEVFG</sequence>
<evidence type="ECO:0000259" key="11">
    <source>
        <dbReference type="Pfam" id="PF07730"/>
    </source>
</evidence>
<evidence type="ECO:0000256" key="9">
    <source>
        <dbReference type="SAM" id="MobiDB-lite"/>
    </source>
</evidence>
<accession>A0ABP5TA62</accession>
<dbReference type="EC" id="2.7.13.3" evidence="2"/>
<dbReference type="RefSeq" id="WP_346175454.1">
    <property type="nucleotide sequence ID" value="NZ_BAAASD010000013.1"/>
</dbReference>
<keyword evidence="10" id="KW-0812">Transmembrane</keyword>
<dbReference type="Proteomes" id="UP001500253">
    <property type="component" value="Unassembled WGS sequence"/>
</dbReference>
<reference evidence="14" key="1">
    <citation type="journal article" date="2019" name="Int. J. Syst. Evol. Microbiol.">
        <title>The Global Catalogue of Microorganisms (GCM) 10K type strain sequencing project: providing services to taxonomists for standard genome sequencing and annotation.</title>
        <authorList>
            <consortium name="The Broad Institute Genomics Platform"/>
            <consortium name="The Broad Institute Genome Sequencing Center for Infectious Disease"/>
            <person name="Wu L."/>
            <person name="Ma J."/>
        </authorList>
    </citation>
    <scope>NUCLEOTIDE SEQUENCE [LARGE SCALE GENOMIC DNA]</scope>
    <source>
        <strain evidence="14">JCM 4316</strain>
    </source>
</reference>
<dbReference type="EMBL" id="BAAASD010000013">
    <property type="protein sequence ID" value="GAA2346517.1"/>
    <property type="molecule type" value="Genomic_DNA"/>
</dbReference>
<gene>
    <name evidence="13" type="ORF">GCM10010246_36030</name>
</gene>
<dbReference type="PANTHER" id="PTHR24421">
    <property type="entry name" value="NITRATE/NITRITE SENSOR PROTEIN NARX-RELATED"/>
    <property type="match status" value="1"/>
</dbReference>
<evidence type="ECO:0000256" key="4">
    <source>
        <dbReference type="ARBA" id="ARBA00022679"/>
    </source>
</evidence>
<evidence type="ECO:0000256" key="8">
    <source>
        <dbReference type="ARBA" id="ARBA00023012"/>
    </source>
</evidence>
<feature type="transmembrane region" description="Helical" evidence="10">
    <location>
        <begin position="25"/>
        <end position="48"/>
    </location>
</feature>
<dbReference type="SUPFAM" id="SSF55874">
    <property type="entry name" value="ATPase domain of HSP90 chaperone/DNA topoisomerase II/histidine kinase"/>
    <property type="match status" value="1"/>
</dbReference>
<keyword evidence="5" id="KW-0547">Nucleotide-binding</keyword>
<protein>
    <recommendedName>
        <fullName evidence="2">histidine kinase</fullName>
        <ecNumber evidence="2">2.7.13.3</ecNumber>
    </recommendedName>
</protein>
<feature type="transmembrane region" description="Helical" evidence="10">
    <location>
        <begin position="135"/>
        <end position="154"/>
    </location>
</feature>
<evidence type="ECO:0000256" key="5">
    <source>
        <dbReference type="ARBA" id="ARBA00022741"/>
    </source>
</evidence>
<feature type="region of interest" description="Disordered" evidence="9">
    <location>
        <begin position="384"/>
        <end position="467"/>
    </location>
</feature>